<feature type="region of interest" description="Disordered" evidence="1">
    <location>
        <begin position="1"/>
        <end position="21"/>
    </location>
</feature>
<comment type="caution">
    <text evidence="2">The sequence shown here is derived from an EMBL/GenBank/DDBJ whole genome shotgun (WGS) entry which is preliminary data.</text>
</comment>
<feature type="compositionally biased region" description="Basic and acidic residues" evidence="1">
    <location>
        <begin position="67"/>
        <end position="78"/>
    </location>
</feature>
<dbReference type="EMBL" id="BGPR01000012">
    <property type="protein sequence ID" value="GBL77483.1"/>
    <property type="molecule type" value="Genomic_DNA"/>
</dbReference>
<evidence type="ECO:0000313" key="3">
    <source>
        <dbReference type="Proteomes" id="UP000499080"/>
    </source>
</evidence>
<protein>
    <submittedName>
        <fullName evidence="2">Uncharacterized protein</fullName>
    </submittedName>
</protein>
<evidence type="ECO:0000313" key="2">
    <source>
        <dbReference type="EMBL" id="GBL77483.1"/>
    </source>
</evidence>
<dbReference type="AlphaFoldDB" id="A0A4Y2AC98"/>
<feature type="region of interest" description="Disordered" evidence="1">
    <location>
        <begin position="52"/>
        <end position="92"/>
    </location>
</feature>
<name>A0A4Y2AC98_ARAVE</name>
<dbReference type="Proteomes" id="UP000499080">
    <property type="component" value="Unassembled WGS sequence"/>
</dbReference>
<gene>
    <name evidence="2" type="ORF">AVEN_41868_1</name>
</gene>
<accession>A0A4Y2AC98</accession>
<sequence length="128" mass="15311">MTRTTPELTPLSKSSHQSSGRRFDSLRMIYLQQARYSTDLQWDRVSNVEISRPGSRNLTTRPSRSRRSYERYRRDDGRGYSPHLHPPTDPLLQKKPQWFNNIEVKELRWPRDMCVFIVMLFKSSLRQV</sequence>
<proteinExistence type="predicted"/>
<reference evidence="2 3" key="1">
    <citation type="journal article" date="2019" name="Sci. Rep.">
        <title>Orb-weaving spider Araneus ventricosus genome elucidates the spidroin gene catalogue.</title>
        <authorList>
            <person name="Kono N."/>
            <person name="Nakamura H."/>
            <person name="Ohtoshi R."/>
            <person name="Moran D.A.P."/>
            <person name="Shinohara A."/>
            <person name="Yoshida Y."/>
            <person name="Fujiwara M."/>
            <person name="Mori M."/>
            <person name="Tomita M."/>
            <person name="Arakawa K."/>
        </authorList>
    </citation>
    <scope>NUCLEOTIDE SEQUENCE [LARGE SCALE GENOMIC DNA]</scope>
</reference>
<keyword evidence="3" id="KW-1185">Reference proteome</keyword>
<organism evidence="2 3">
    <name type="scientific">Araneus ventricosus</name>
    <name type="common">Orbweaver spider</name>
    <name type="synonym">Epeira ventricosa</name>
    <dbReference type="NCBI Taxonomy" id="182803"/>
    <lineage>
        <taxon>Eukaryota</taxon>
        <taxon>Metazoa</taxon>
        <taxon>Ecdysozoa</taxon>
        <taxon>Arthropoda</taxon>
        <taxon>Chelicerata</taxon>
        <taxon>Arachnida</taxon>
        <taxon>Araneae</taxon>
        <taxon>Araneomorphae</taxon>
        <taxon>Entelegynae</taxon>
        <taxon>Araneoidea</taxon>
        <taxon>Araneidae</taxon>
        <taxon>Araneus</taxon>
    </lineage>
</organism>
<feature type="compositionally biased region" description="Polar residues" evidence="1">
    <location>
        <begin position="1"/>
        <end position="20"/>
    </location>
</feature>
<evidence type="ECO:0000256" key="1">
    <source>
        <dbReference type="SAM" id="MobiDB-lite"/>
    </source>
</evidence>